<dbReference type="PANTHER" id="PTHR14963">
    <property type="entry name" value="RHO GTPASE ACTIVATING PROTEIN 18,19-RELATED"/>
    <property type="match status" value="1"/>
</dbReference>
<keyword evidence="3" id="KW-1185">Reference proteome</keyword>
<dbReference type="PANTHER" id="PTHR14963:SF7">
    <property type="entry name" value="RHO GTPASE-ACTIVATING PROTEIN 19"/>
    <property type="match status" value="1"/>
</dbReference>
<dbReference type="InterPro" id="IPR000198">
    <property type="entry name" value="RhoGAP_dom"/>
</dbReference>
<dbReference type="Proteomes" id="UP001652625">
    <property type="component" value="Chromosome 03"/>
</dbReference>
<dbReference type="PROSITE" id="PS50238">
    <property type="entry name" value="RHOGAP"/>
    <property type="match status" value="1"/>
</dbReference>
<dbReference type="SMART" id="SM00324">
    <property type="entry name" value="RhoGAP"/>
    <property type="match status" value="1"/>
</dbReference>
<sequence>MDPLSTLCVSHLTRLLEMSNLENLKLLGDSCYVSQNLELEENDYASQQTHQNLYKQNIKRIFDFTSTKELPLVFGHPITAITVELIIELIEHLKLKRSTDGLFRISGNKKRQEELKAILNRGGKIKLRSENCQYSAHDISGILKQFFGDLHEPLLTIQLYDCYRQLADMDSVYEKHHKIKTLQYLFLLLPPLNRLLLKKLLELLSIVAKDETNRMTAYNLGVVFAPNIVCTRQPMNCLSDFTDNVEPFTDLVSFIIENSFELFQIPAEFLSEVKQYLQKKDKEKDAEVPMEKTFCQQVDPKQFRKNAKSNTDDALMLLYAHMMDLPDGEKKREFMEKFKESYPGTPLFIPLSVQNRRKEYMNSTDNMSPATPLYSSKTTYVIPSKSFPMNGNSTEECLNLLTVTPVSKDIPSQASSTPSTPGARMKLCLKRLRRRSAEIFKPKAPKIPTPEKPEPHLPVLLRMKEAFKRKVPSANKALKKSVSTPIISRKKQSLSETDLTPNNDRIKNGESALFSEGRVFNRTLEELQPPDGGPIRFQFGKQNEEAVTFSSNHVVNDQSKSLERTPLIRKSLYPDLKNKVDNFTDRFGSKIKPQRDICHSVLKPPFSLKPPIIDTDFDCCDILNGLTLEDNKLSINEASYAKFKERRSYRKLAGLTNDEVGELRNCELNNDSMVS</sequence>
<reference evidence="4" key="1">
    <citation type="submission" date="2025-08" db="UniProtKB">
        <authorList>
            <consortium name="RefSeq"/>
        </authorList>
    </citation>
    <scope>IDENTIFICATION</scope>
</reference>
<accession>A0ABM4BLD4</accession>
<dbReference type="SUPFAM" id="SSF48350">
    <property type="entry name" value="GTPase activation domain, GAP"/>
    <property type="match status" value="1"/>
</dbReference>
<keyword evidence="1" id="KW-0343">GTPase activation</keyword>
<gene>
    <name evidence="4" type="primary">LOC101234311</name>
</gene>
<evidence type="ECO:0000313" key="3">
    <source>
        <dbReference type="Proteomes" id="UP001652625"/>
    </source>
</evidence>
<dbReference type="Gene3D" id="1.10.555.10">
    <property type="entry name" value="Rho GTPase activation protein"/>
    <property type="match status" value="1"/>
</dbReference>
<proteinExistence type="predicted"/>
<evidence type="ECO:0000259" key="2">
    <source>
        <dbReference type="PROSITE" id="PS50238"/>
    </source>
</evidence>
<dbReference type="RefSeq" id="XP_065649879.1">
    <property type="nucleotide sequence ID" value="XM_065793807.1"/>
</dbReference>
<protein>
    <submittedName>
        <fullName evidence="4">Rho GTPase-activating protein 19 isoform X3</fullName>
    </submittedName>
</protein>
<organism evidence="3 4">
    <name type="scientific">Hydra vulgaris</name>
    <name type="common">Hydra</name>
    <name type="synonym">Hydra attenuata</name>
    <dbReference type="NCBI Taxonomy" id="6087"/>
    <lineage>
        <taxon>Eukaryota</taxon>
        <taxon>Metazoa</taxon>
        <taxon>Cnidaria</taxon>
        <taxon>Hydrozoa</taxon>
        <taxon>Hydroidolina</taxon>
        <taxon>Anthoathecata</taxon>
        <taxon>Aplanulata</taxon>
        <taxon>Hydridae</taxon>
        <taxon>Hydra</taxon>
    </lineage>
</organism>
<dbReference type="GeneID" id="101234311"/>
<feature type="domain" description="Rho-GAP" evidence="2">
    <location>
        <begin position="68"/>
        <end position="263"/>
    </location>
</feature>
<dbReference type="InterPro" id="IPR008936">
    <property type="entry name" value="Rho_GTPase_activation_prot"/>
</dbReference>
<name>A0ABM4BLD4_HYDVU</name>
<evidence type="ECO:0000313" key="4">
    <source>
        <dbReference type="RefSeq" id="XP_065649879.1"/>
    </source>
</evidence>
<evidence type="ECO:0000256" key="1">
    <source>
        <dbReference type="ARBA" id="ARBA00022468"/>
    </source>
</evidence>
<dbReference type="Pfam" id="PF00620">
    <property type="entry name" value="RhoGAP"/>
    <property type="match status" value="1"/>
</dbReference>